<sequence>MDQGLNADLNDYVHDSKVTSALRSWADGFGGTVRMPAQSRRARGYTEAFLFTITLDRPRPRGPGRTGSEKLLVKVLPAWPHTKEPGRHELAWSSAPGFAERRLVQQRYHWYPVGDGRHLMFQSVANGGDPVLTLTELADDDKSIVGAVRAVVTSLSTDLNGDGKRRAGPGPSVDRTRVDRYLSRELAVTQALPVARAEAARLGLAQPGDDWVHLDGQVLPNPLRLADEDSTLATHMVDYLFGFAHGDLHGGNVLIPLSSTNTRRPNQFRLIDLSSFEEDAPLSRDLYCLLVTTALLWVAPPPGDDGASRPGLPADQADALLHHLVTPNAPPSSRLLPVLTNLVKAVNKAGLTYAEKDWLPEWRNQATLSLISQALTCMTFDNIDDAGRRWCFRLAAHATEAYRRAHRRAQHSASTPPPPFPPQPRPIAGPPRQATTGSVAQGRHQQQNGPATPTWQEQTDLAWPYGVVSMSSHRHAGSDGPPDASRFVPSTQPGRQRARKAAGSRGPVPFPRRNGGAPIACQSTAPGRATAPVTGASGRPGNSSPATRTGRPDRWRNIRRFPPTVGVGSTLRVRLTRFMVAALSTSLVLLLAGDTVGPEQFGAANRWPGEEPGRGGRGTPREVSPRRDDAAMTTLRRLAEALRDLPVPATQGPYAYVCLRVWSPNDLDAGSDDPGRYQEEQLWWTSQRSGRRSVTRFEGGQRTGTPDVTPYGVGGLTDVPPEPAEELAVLREQFVALHRSLPRELDDAAGTLGLVDWFYRFWPLTPRQRAALLQLVIEMPGVRYRGSYPDRANRPGYAVSADGVDGRRETLIFDPDTGRLLSRETTGSNETMLGYYLFLDATWTETTTHIPCAAFHSPYGQ</sequence>
<feature type="compositionally biased region" description="Pro residues" evidence="1">
    <location>
        <begin position="415"/>
        <end position="429"/>
    </location>
</feature>
<accession>A0A1C5AH06</accession>
<dbReference type="RefSeq" id="WP_091251506.1">
    <property type="nucleotide sequence ID" value="NZ_FMCU01000017.1"/>
</dbReference>
<dbReference type="OrthoDB" id="4349880at2"/>
<dbReference type="STRING" id="121616.GA0070216_11755"/>
<keyword evidence="3" id="KW-1185">Reference proteome</keyword>
<feature type="region of interest" description="Disordered" evidence="1">
    <location>
        <begin position="471"/>
        <end position="561"/>
    </location>
</feature>
<proteinExistence type="predicted"/>
<feature type="region of interest" description="Disordered" evidence="1">
    <location>
        <begin position="403"/>
        <end position="455"/>
    </location>
</feature>
<dbReference type="EMBL" id="FMCU01000017">
    <property type="protein sequence ID" value="SCF44495.1"/>
    <property type="molecule type" value="Genomic_DNA"/>
</dbReference>
<feature type="compositionally biased region" description="Polar residues" evidence="1">
    <location>
        <begin position="433"/>
        <end position="455"/>
    </location>
</feature>
<feature type="compositionally biased region" description="Basic and acidic residues" evidence="1">
    <location>
        <begin position="608"/>
        <end position="629"/>
    </location>
</feature>
<evidence type="ECO:0000256" key="1">
    <source>
        <dbReference type="SAM" id="MobiDB-lite"/>
    </source>
</evidence>
<dbReference type="AlphaFoldDB" id="A0A1C5AH06"/>
<feature type="region of interest" description="Disordered" evidence="1">
    <location>
        <begin position="694"/>
        <end position="713"/>
    </location>
</feature>
<organism evidence="2 3">
    <name type="scientific">Micromonospora matsumotoense</name>
    <dbReference type="NCBI Taxonomy" id="121616"/>
    <lineage>
        <taxon>Bacteria</taxon>
        <taxon>Bacillati</taxon>
        <taxon>Actinomycetota</taxon>
        <taxon>Actinomycetes</taxon>
        <taxon>Micromonosporales</taxon>
        <taxon>Micromonosporaceae</taxon>
        <taxon>Micromonospora</taxon>
    </lineage>
</organism>
<name>A0A1C5AH06_9ACTN</name>
<reference evidence="3" key="1">
    <citation type="submission" date="2016-06" db="EMBL/GenBank/DDBJ databases">
        <authorList>
            <person name="Varghese N."/>
            <person name="Submissions Spin"/>
        </authorList>
    </citation>
    <scope>NUCLEOTIDE SEQUENCE [LARGE SCALE GENOMIC DNA]</scope>
    <source>
        <strain evidence="3">DSM 44100</strain>
    </source>
</reference>
<gene>
    <name evidence="2" type="ORF">GA0070216_11755</name>
</gene>
<evidence type="ECO:0000313" key="3">
    <source>
        <dbReference type="Proteomes" id="UP000198797"/>
    </source>
</evidence>
<evidence type="ECO:0000313" key="2">
    <source>
        <dbReference type="EMBL" id="SCF44495.1"/>
    </source>
</evidence>
<protein>
    <submittedName>
        <fullName evidence="2">Uncharacterized protein</fullName>
    </submittedName>
</protein>
<dbReference type="Proteomes" id="UP000198797">
    <property type="component" value="Unassembled WGS sequence"/>
</dbReference>
<feature type="region of interest" description="Disordered" evidence="1">
    <location>
        <begin position="602"/>
        <end position="629"/>
    </location>
</feature>